<comment type="subcellular location">
    <subcellularLocation>
        <location evidence="1">Nucleus</location>
    </subcellularLocation>
</comment>
<dbReference type="GO" id="GO:0006511">
    <property type="term" value="P:ubiquitin-dependent protein catabolic process"/>
    <property type="evidence" value="ECO:0007669"/>
    <property type="project" value="InterPro"/>
</dbReference>
<dbReference type="AlphaFoldDB" id="A0A8T2T4Y2"/>
<dbReference type="InterPro" id="IPR016073">
    <property type="entry name" value="Skp1_comp_POZ"/>
</dbReference>
<evidence type="ECO:0000256" key="1">
    <source>
        <dbReference type="ARBA" id="ARBA00004123"/>
    </source>
</evidence>
<dbReference type="EMBL" id="CM035421">
    <property type="protein sequence ID" value="KAH7388139.1"/>
    <property type="molecule type" value="Genomic_DNA"/>
</dbReference>
<keyword evidence="5" id="KW-1185">Reference proteome</keyword>
<dbReference type="PANTHER" id="PTHR20648">
    <property type="entry name" value="ELONGIN-C"/>
    <property type="match status" value="1"/>
</dbReference>
<accession>A0A8T2T4Y2</accession>
<comment type="pathway">
    <text evidence="2">Protein modification; protein ubiquitination.</text>
</comment>
<comment type="caution">
    <text evidence="4">The sequence shown here is derived from an EMBL/GenBank/DDBJ whole genome shotgun (WGS) entry which is preliminary data.</text>
</comment>
<proteinExistence type="predicted"/>
<dbReference type="InterPro" id="IPR039948">
    <property type="entry name" value="ELC1"/>
</dbReference>
<evidence type="ECO:0000313" key="4">
    <source>
        <dbReference type="EMBL" id="KAH7388139.1"/>
    </source>
</evidence>
<evidence type="ECO:0000259" key="3">
    <source>
        <dbReference type="Pfam" id="PF03931"/>
    </source>
</evidence>
<reference evidence="4" key="1">
    <citation type="submission" date="2021-08" db="EMBL/GenBank/DDBJ databases">
        <title>WGS assembly of Ceratopteris richardii.</title>
        <authorList>
            <person name="Marchant D.B."/>
            <person name="Chen G."/>
            <person name="Jenkins J."/>
            <person name="Shu S."/>
            <person name="Leebens-Mack J."/>
            <person name="Grimwood J."/>
            <person name="Schmutz J."/>
            <person name="Soltis P."/>
            <person name="Soltis D."/>
            <person name="Chen Z.-H."/>
        </authorList>
    </citation>
    <scope>NUCLEOTIDE SEQUENCE</scope>
    <source>
        <strain evidence="4">Whitten #5841</strain>
        <tissue evidence="4">Leaf</tissue>
    </source>
</reference>
<dbReference type="SUPFAM" id="SSF54695">
    <property type="entry name" value="POZ domain"/>
    <property type="match status" value="1"/>
</dbReference>
<evidence type="ECO:0000313" key="5">
    <source>
        <dbReference type="Proteomes" id="UP000825935"/>
    </source>
</evidence>
<protein>
    <recommendedName>
        <fullName evidence="3">SKP1 component POZ domain-containing protein</fullName>
    </recommendedName>
</protein>
<dbReference type="OrthoDB" id="249087at2759"/>
<dbReference type="GO" id="GO:0005634">
    <property type="term" value="C:nucleus"/>
    <property type="evidence" value="ECO:0007669"/>
    <property type="project" value="UniProtKB-SubCell"/>
</dbReference>
<dbReference type="Gene3D" id="3.30.710.10">
    <property type="entry name" value="Potassium Channel Kv1.1, Chain A"/>
    <property type="match status" value="1"/>
</dbReference>
<evidence type="ECO:0000256" key="2">
    <source>
        <dbReference type="ARBA" id="ARBA00004906"/>
    </source>
</evidence>
<name>A0A8T2T4Y2_CERRI</name>
<gene>
    <name evidence="4" type="ORF">KP509_16G059800</name>
</gene>
<organism evidence="4 5">
    <name type="scientific">Ceratopteris richardii</name>
    <name type="common">Triangle waterfern</name>
    <dbReference type="NCBI Taxonomy" id="49495"/>
    <lineage>
        <taxon>Eukaryota</taxon>
        <taxon>Viridiplantae</taxon>
        <taxon>Streptophyta</taxon>
        <taxon>Embryophyta</taxon>
        <taxon>Tracheophyta</taxon>
        <taxon>Polypodiopsida</taxon>
        <taxon>Polypodiidae</taxon>
        <taxon>Polypodiales</taxon>
        <taxon>Pteridineae</taxon>
        <taxon>Pteridaceae</taxon>
        <taxon>Parkerioideae</taxon>
        <taxon>Ceratopteris</taxon>
    </lineage>
</organism>
<sequence length="71" mass="8089">MRKRNTIMLMSEDGFKFIIEKKAAMASPTLNEMIALHGRLEDPNTIEISFKGVSSADLETRCQCLFTYCLE</sequence>
<dbReference type="Proteomes" id="UP000825935">
    <property type="component" value="Chromosome 16"/>
</dbReference>
<feature type="domain" description="SKP1 component POZ" evidence="3">
    <location>
        <begin position="6"/>
        <end position="47"/>
    </location>
</feature>
<dbReference type="InterPro" id="IPR011333">
    <property type="entry name" value="SKP1/BTB/POZ_sf"/>
</dbReference>
<dbReference type="Pfam" id="PF03931">
    <property type="entry name" value="Skp1_POZ"/>
    <property type="match status" value="1"/>
</dbReference>